<dbReference type="SUPFAM" id="SSF51735">
    <property type="entry name" value="NAD(P)-binding Rossmann-fold domains"/>
    <property type="match status" value="1"/>
</dbReference>
<keyword evidence="3" id="KW-1185">Reference proteome</keyword>
<dbReference type="Gene3D" id="3.40.50.720">
    <property type="entry name" value="NAD(P)-binding Rossmann-like Domain"/>
    <property type="match status" value="1"/>
</dbReference>
<dbReference type="PANTHER" id="PTHR43355:SF2">
    <property type="entry name" value="FLAVIN REDUCTASE (NADPH)"/>
    <property type="match status" value="1"/>
</dbReference>
<accession>A0A841C9J3</accession>
<protein>
    <recommendedName>
        <fullName evidence="1">NAD(P)-binding domain-containing protein</fullName>
    </recommendedName>
</protein>
<dbReference type="PANTHER" id="PTHR43355">
    <property type="entry name" value="FLAVIN REDUCTASE (NADPH)"/>
    <property type="match status" value="1"/>
</dbReference>
<reference evidence="2 3" key="1">
    <citation type="submission" date="2020-08" db="EMBL/GenBank/DDBJ databases">
        <title>Genomic Encyclopedia of Type Strains, Phase IV (KMG-IV): sequencing the most valuable type-strain genomes for metagenomic binning, comparative biology and taxonomic classification.</title>
        <authorList>
            <person name="Goeker M."/>
        </authorList>
    </citation>
    <scope>NUCLEOTIDE SEQUENCE [LARGE SCALE GENOMIC DNA]</scope>
    <source>
        <strain evidence="2 3">DSM 14925</strain>
    </source>
</reference>
<dbReference type="AlphaFoldDB" id="A0A841C9J3"/>
<dbReference type="InterPro" id="IPR016040">
    <property type="entry name" value="NAD(P)-bd_dom"/>
</dbReference>
<dbReference type="EMBL" id="JACHHV010000017">
    <property type="protein sequence ID" value="MBB5888231.1"/>
    <property type="molecule type" value="Genomic_DNA"/>
</dbReference>
<dbReference type="InterPro" id="IPR051606">
    <property type="entry name" value="Polyketide_Oxido-like"/>
</dbReference>
<gene>
    <name evidence="2" type="ORF">HNQ37_001123</name>
</gene>
<dbReference type="RefSeq" id="WP_183540108.1">
    <property type="nucleotide sequence ID" value="NZ_DASWOY010000021.1"/>
</dbReference>
<feature type="domain" description="NAD(P)-binding" evidence="1">
    <location>
        <begin position="7"/>
        <end position="204"/>
    </location>
</feature>
<dbReference type="GO" id="GO:0016646">
    <property type="term" value="F:oxidoreductase activity, acting on the CH-NH group of donors, NAD or NADP as acceptor"/>
    <property type="evidence" value="ECO:0007669"/>
    <property type="project" value="TreeGrafter"/>
</dbReference>
<organism evidence="2 3">
    <name type="scientific">Lactovum miscens</name>
    <dbReference type="NCBI Taxonomy" id="190387"/>
    <lineage>
        <taxon>Bacteria</taxon>
        <taxon>Bacillati</taxon>
        <taxon>Bacillota</taxon>
        <taxon>Bacilli</taxon>
        <taxon>Lactobacillales</taxon>
        <taxon>Streptococcaceae</taxon>
        <taxon>Lactovum</taxon>
    </lineage>
</organism>
<evidence type="ECO:0000259" key="1">
    <source>
        <dbReference type="Pfam" id="PF13460"/>
    </source>
</evidence>
<evidence type="ECO:0000313" key="3">
    <source>
        <dbReference type="Proteomes" id="UP000562464"/>
    </source>
</evidence>
<sequence length="217" mass="23893">MKIGIIGATGMAGSAIFKAAQEEQFDVTAIVRNSDKAYKLLGNNINILEKDAFDLTRIDIQNFDIIVNAFATSPDKAYLHIDLASKLVSLLRNTSEPRLIFILGAGSLYTGNGDDQHLLFEDIQKDSSTAAWRTIPENQLYELEFLQNVKNVNWTGISPGVTFVSGKSSDEILYGTDFLLKDSEGKSETTSGTMAKAILKEIKQPEHLKTRFTVVNG</sequence>
<name>A0A841C9J3_9LACT</name>
<evidence type="ECO:0000313" key="2">
    <source>
        <dbReference type="EMBL" id="MBB5888231.1"/>
    </source>
</evidence>
<dbReference type="Proteomes" id="UP000562464">
    <property type="component" value="Unassembled WGS sequence"/>
</dbReference>
<dbReference type="Pfam" id="PF13460">
    <property type="entry name" value="NAD_binding_10"/>
    <property type="match status" value="1"/>
</dbReference>
<dbReference type="InterPro" id="IPR036291">
    <property type="entry name" value="NAD(P)-bd_dom_sf"/>
</dbReference>
<comment type="caution">
    <text evidence="2">The sequence shown here is derived from an EMBL/GenBank/DDBJ whole genome shotgun (WGS) entry which is preliminary data.</text>
</comment>
<proteinExistence type="predicted"/>